<dbReference type="PROSITE" id="PS51257">
    <property type="entry name" value="PROKAR_LIPOPROTEIN"/>
    <property type="match status" value="1"/>
</dbReference>
<dbReference type="Pfam" id="PF01547">
    <property type="entry name" value="SBP_bac_1"/>
    <property type="match status" value="1"/>
</dbReference>
<keyword evidence="4" id="KW-1185">Reference proteome</keyword>
<dbReference type="InterPro" id="IPR006059">
    <property type="entry name" value="SBP"/>
</dbReference>
<name>A0ABU7Z7M1_9MICO</name>
<feature type="chain" id="PRO_5045884360" evidence="2">
    <location>
        <begin position="21"/>
        <end position="444"/>
    </location>
</feature>
<comment type="caution">
    <text evidence="3">The sequence shown here is derived from an EMBL/GenBank/DDBJ whole genome shotgun (WGS) entry which is preliminary data.</text>
</comment>
<feature type="region of interest" description="Disordered" evidence="1">
    <location>
        <begin position="22"/>
        <end position="46"/>
    </location>
</feature>
<evidence type="ECO:0000256" key="1">
    <source>
        <dbReference type="SAM" id="MobiDB-lite"/>
    </source>
</evidence>
<reference evidence="3" key="1">
    <citation type="journal article" date="2024" name="Antonie Van Leeuwenhoek">
        <title>Isoptericola haloaureus sp. nov., a dimorphic actinobacterium isolated from mangrove sediments of southeast India, implicating biosaline agricultural significance through nitrogen fixation and salt tolerance genes.</title>
        <authorList>
            <person name="Prathaban M."/>
            <person name="Prathiviraj R."/>
            <person name="Ravichandran M."/>
            <person name="Natarajan S.D."/>
            <person name="Sobanaa M."/>
            <person name="Hari Krishna Kumar S."/>
            <person name="Chandrasekar V."/>
            <person name="Selvin J."/>
        </authorList>
    </citation>
    <scope>NUCLEOTIDE SEQUENCE</scope>
    <source>
        <strain evidence="3">MP1014</strain>
    </source>
</reference>
<dbReference type="PANTHER" id="PTHR43649">
    <property type="entry name" value="ARABINOSE-BINDING PROTEIN-RELATED"/>
    <property type="match status" value="1"/>
</dbReference>
<evidence type="ECO:0000256" key="2">
    <source>
        <dbReference type="SAM" id="SignalP"/>
    </source>
</evidence>
<feature type="signal peptide" evidence="2">
    <location>
        <begin position="1"/>
        <end position="20"/>
    </location>
</feature>
<dbReference type="EMBL" id="JBAGLP010000117">
    <property type="protein sequence ID" value="MEG3615412.1"/>
    <property type="molecule type" value="Genomic_DNA"/>
</dbReference>
<dbReference type="RefSeq" id="WP_332902063.1">
    <property type="nucleotide sequence ID" value="NZ_JBAGLP010000117.1"/>
</dbReference>
<evidence type="ECO:0000313" key="3">
    <source>
        <dbReference type="EMBL" id="MEG3615412.1"/>
    </source>
</evidence>
<gene>
    <name evidence="3" type="ORF">V5O49_09795</name>
</gene>
<dbReference type="Proteomes" id="UP001310387">
    <property type="component" value="Unassembled WGS sequence"/>
</dbReference>
<dbReference type="Gene3D" id="3.40.190.10">
    <property type="entry name" value="Periplasmic binding protein-like II"/>
    <property type="match status" value="2"/>
</dbReference>
<proteinExistence type="predicted"/>
<reference evidence="3" key="2">
    <citation type="submission" date="2024-02" db="EMBL/GenBank/DDBJ databases">
        <authorList>
            <person name="Prathaban M."/>
            <person name="Mythili R."/>
            <person name="Sharmila Devi N."/>
            <person name="Sobanaa M."/>
            <person name="Prathiviraj R."/>
            <person name="Selvin J."/>
        </authorList>
    </citation>
    <scope>NUCLEOTIDE SEQUENCE</scope>
    <source>
        <strain evidence="3">MP1014</strain>
    </source>
</reference>
<accession>A0ABU7Z7M1</accession>
<keyword evidence="2" id="KW-0732">Signal</keyword>
<dbReference type="PANTHER" id="PTHR43649:SF14">
    <property type="entry name" value="BLR3389 PROTEIN"/>
    <property type="match status" value="1"/>
</dbReference>
<protein>
    <submittedName>
        <fullName evidence="3">ABC transporter substrate-binding protein</fullName>
    </submittedName>
</protein>
<dbReference type="SUPFAM" id="SSF53850">
    <property type="entry name" value="Periplasmic binding protein-like II"/>
    <property type="match status" value="1"/>
</dbReference>
<sequence>MKKYLTAAAALASVALVATGCSDPSVSEAEPAAGDGPTEEAGYWPEPTADLSGTSLTIWAAQNSTTVPDSVVGEFEAATGAEVDVVTIPDPYEQGVQTKVATGDLPDLAFWQPTASMLTALNAPTNLQPLDDAPWLDSFSPGVRDITGFLDDTRYAALISSPAVEGVYYNKEVFAEHGITGTPADWDEFLQIARDLEAEGQTPFFEMAGDRWATQWWVQVQLADAAADGLWDRINTGEEAFTDETVLGAIETYQGLIDEGLFNEDIATATFEDQGDALLAGDAAMAVQVNSFFGQLQAKADPAELDETIGFFPISPSGNVGTFIPDQSNALVAFRTGDADREAAARQLLSFWLGDGYEGFVEAQNTVSLRTDVTTPDSVPQALLDVHDSLGDSVGSMQALAVANPDLYIYLADMIQGTTTPAEVAQQTQDQFAQLARAQGVEGF</sequence>
<dbReference type="InterPro" id="IPR050490">
    <property type="entry name" value="Bact_solute-bd_prot1"/>
</dbReference>
<evidence type="ECO:0000313" key="4">
    <source>
        <dbReference type="Proteomes" id="UP001310387"/>
    </source>
</evidence>
<organism evidence="3 4">
    <name type="scientific">Isoptericola haloaureus</name>
    <dbReference type="NCBI Taxonomy" id="1542902"/>
    <lineage>
        <taxon>Bacteria</taxon>
        <taxon>Bacillati</taxon>
        <taxon>Actinomycetota</taxon>
        <taxon>Actinomycetes</taxon>
        <taxon>Micrococcales</taxon>
        <taxon>Promicromonosporaceae</taxon>
        <taxon>Isoptericola</taxon>
    </lineage>
</organism>